<keyword evidence="4" id="KW-1185">Reference proteome</keyword>
<protein>
    <recommendedName>
        <fullName evidence="2">START domain-containing protein</fullName>
    </recommendedName>
</protein>
<sequence length="908" mass="100651">MDTRTLGYLGNLAKALPSHHGCFGTLVLAAVVLGLFLHVGVSALSAFFSQESNDALNKNDLTSNGDLCNHDKRFFKSHKIKVEDAVEERGVKNAGLLRRLARKLVQSKRLILGDGSGRSGFDIRSNCRNSSCGRSFDRASSEGSSSSRTASEWALALGRSKSGLRLESRWQPVMARISSGQDLSLHAQTCGSDAFVAPSRPFCHTLASSLKDSRQMEEVFVYNGHLAVDCLPFDTTDANMYEVKQVVLDQHLLQFGMLLGESSAELALGQQRGPPPLSFSQSTSGHSLFGLVDCPVLYAQGWEKLVEEHKPGLHYWVHRRHVRKGLYMYKSRTVYEQAKPEQMVAFTFADNTVRHEWDDSSMALQALPAPSLANDVCPLSVTDMRAATYARSSFVYSRTRFPPPMAQREYVFARRIWHKMDDGGCYCISRACDHPSSPTPECRTLRVEDFAAGFVIRAVPGIYHSEAAVEVVTNYFEDSRVNAGIVNMGIRKALWPMTQKSEAGFRRFVQAHTHLPLPTRCLPRFEPEMQRRAKPLLQNAVGSENFKPQNTQSELRFGSLCRQLSEDSVGELIAQYSRTPTSSGLVDDISNPDCPGINGSCSAAGTQLQNICGELEEPVHADTSLCNAAMFSGYNPALTHGLYLAPFLYSAYLRVWKDTSQALTNIIRALKSFHLPALITTCARKICWELMLMAILLGSQVSKTVRHHVIPWTRPARSWLSWFVCTLGGVRGSRGSGACSKCRGSQAASHLWKHPDPSLYPHEPPVQSFPLQEERSIDDVMAGQGDGESSHRSRVHVMRRRALVKGMVKAMSMAARAAGIPLLHVWLSAKLPGSSSFDEVSQDLSRCTFLSTEYAKNDRNAAVLRRVSDRCQTQPRLNPSVASKHSKIGHDRSRVLMDILFGWRPEGN</sequence>
<gene>
    <name evidence="3" type="ORF">CEUSTIGMA_g12815.t1</name>
</gene>
<proteinExistence type="predicted"/>
<dbReference type="Proteomes" id="UP000232323">
    <property type="component" value="Unassembled WGS sequence"/>
</dbReference>
<evidence type="ECO:0000313" key="4">
    <source>
        <dbReference type="Proteomes" id="UP000232323"/>
    </source>
</evidence>
<keyword evidence="1" id="KW-0812">Transmembrane</keyword>
<dbReference type="SUPFAM" id="SSF55961">
    <property type="entry name" value="Bet v1-like"/>
    <property type="match status" value="1"/>
</dbReference>
<dbReference type="EMBL" id="BEGY01000167">
    <property type="protein sequence ID" value="GAX85399.1"/>
    <property type="molecule type" value="Genomic_DNA"/>
</dbReference>
<dbReference type="PROSITE" id="PS50848">
    <property type="entry name" value="START"/>
    <property type="match status" value="1"/>
</dbReference>
<comment type="caution">
    <text evidence="3">The sequence shown here is derived from an EMBL/GenBank/DDBJ whole genome shotgun (WGS) entry which is preliminary data.</text>
</comment>
<dbReference type="InterPro" id="IPR051213">
    <property type="entry name" value="START_lipid_transfer"/>
</dbReference>
<evidence type="ECO:0000313" key="3">
    <source>
        <dbReference type="EMBL" id="GAX85399.1"/>
    </source>
</evidence>
<feature type="domain" description="START" evidence="2">
    <location>
        <begin position="300"/>
        <end position="461"/>
    </location>
</feature>
<dbReference type="GO" id="GO:0005737">
    <property type="term" value="C:cytoplasm"/>
    <property type="evidence" value="ECO:0007669"/>
    <property type="project" value="UniProtKB-ARBA"/>
</dbReference>
<dbReference type="PANTHER" id="PTHR19308:SF39">
    <property type="entry name" value="PHOSPHATIDYLCHOLINE TRANSFER PROTEIN"/>
    <property type="match status" value="1"/>
</dbReference>
<dbReference type="InterPro" id="IPR002913">
    <property type="entry name" value="START_lipid-bd_dom"/>
</dbReference>
<evidence type="ECO:0000259" key="2">
    <source>
        <dbReference type="PROSITE" id="PS50848"/>
    </source>
</evidence>
<feature type="transmembrane region" description="Helical" evidence="1">
    <location>
        <begin position="21"/>
        <end position="48"/>
    </location>
</feature>
<accession>A0A250XR20</accession>
<dbReference type="OrthoDB" id="1295045at2759"/>
<dbReference type="PANTHER" id="PTHR19308">
    <property type="entry name" value="PHOSPHATIDYLCHOLINE TRANSFER PROTEIN"/>
    <property type="match status" value="1"/>
</dbReference>
<dbReference type="InterPro" id="IPR023393">
    <property type="entry name" value="START-like_dom_sf"/>
</dbReference>
<dbReference type="GO" id="GO:0008289">
    <property type="term" value="F:lipid binding"/>
    <property type="evidence" value="ECO:0007669"/>
    <property type="project" value="InterPro"/>
</dbReference>
<keyword evidence="1" id="KW-0472">Membrane</keyword>
<dbReference type="Gene3D" id="3.30.530.20">
    <property type="match status" value="1"/>
</dbReference>
<name>A0A250XR20_9CHLO</name>
<organism evidence="3 4">
    <name type="scientific">Chlamydomonas eustigma</name>
    <dbReference type="NCBI Taxonomy" id="1157962"/>
    <lineage>
        <taxon>Eukaryota</taxon>
        <taxon>Viridiplantae</taxon>
        <taxon>Chlorophyta</taxon>
        <taxon>core chlorophytes</taxon>
        <taxon>Chlorophyceae</taxon>
        <taxon>CS clade</taxon>
        <taxon>Chlamydomonadales</taxon>
        <taxon>Chlamydomonadaceae</taxon>
        <taxon>Chlamydomonas</taxon>
    </lineage>
</organism>
<keyword evidence="1" id="KW-1133">Transmembrane helix</keyword>
<evidence type="ECO:0000256" key="1">
    <source>
        <dbReference type="SAM" id="Phobius"/>
    </source>
</evidence>
<reference evidence="3 4" key="1">
    <citation type="submission" date="2017-08" db="EMBL/GenBank/DDBJ databases">
        <title>Acidophilic green algal genome provides insights into adaptation to an acidic environment.</title>
        <authorList>
            <person name="Hirooka S."/>
            <person name="Hirose Y."/>
            <person name="Kanesaki Y."/>
            <person name="Higuchi S."/>
            <person name="Fujiwara T."/>
            <person name="Onuma R."/>
            <person name="Era A."/>
            <person name="Ohbayashi R."/>
            <person name="Uzuka A."/>
            <person name="Nozaki H."/>
            <person name="Yoshikawa H."/>
            <person name="Miyagishima S.Y."/>
        </authorList>
    </citation>
    <scope>NUCLEOTIDE SEQUENCE [LARGE SCALE GENOMIC DNA]</scope>
    <source>
        <strain evidence="3 4">NIES-2499</strain>
    </source>
</reference>
<dbReference type="Pfam" id="PF01852">
    <property type="entry name" value="START"/>
    <property type="match status" value="1"/>
</dbReference>
<dbReference type="AlphaFoldDB" id="A0A250XR20"/>